<evidence type="ECO:0000256" key="3">
    <source>
        <dbReference type="ARBA" id="ARBA00008343"/>
    </source>
</evidence>
<evidence type="ECO:0000256" key="10">
    <source>
        <dbReference type="ARBA" id="ARBA00023014"/>
    </source>
</evidence>
<dbReference type="InterPro" id="IPR003265">
    <property type="entry name" value="HhH-GPD_domain"/>
</dbReference>
<protein>
    <recommendedName>
        <fullName evidence="5">Adenine DNA glycosylase</fullName>
        <ecNumber evidence="4">3.2.2.31</ecNumber>
    </recommendedName>
</protein>
<evidence type="ECO:0000256" key="1">
    <source>
        <dbReference type="ARBA" id="ARBA00000843"/>
    </source>
</evidence>
<dbReference type="Pfam" id="PF22774">
    <property type="entry name" value="DNAJC11_beta-barrel"/>
    <property type="match status" value="1"/>
</dbReference>
<dbReference type="Gene3D" id="3.90.79.10">
    <property type="entry name" value="Nucleoside Triphosphate Pyrophosphohydrolase"/>
    <property type="match status" value="1"/>
</dbReference>
<dbReference type="InterPro" id="IPR055225">
    <property type="entry name" value="DNAJC11-like_beta-barrel"/>
</dbReference>
<evidence type="ECO:0000256" key="6">
    <source>
        <dbReference type="ARBA" id="ARBA00022723"/>
    </source>
</evidence>
<reference evidence="17" key="1">
    <citation type="submission" date="2020-05" db="EMBL/GenBank/DDBJ databases">
        <title>Mycena genomes resolve the evolution of fungal bioluminescence.</title>
        <authorList>
            <person name="Tsai I.J."/>
        </authorList>
    </citation>
    <scope>NUCLEOTIDE SEQUENCE</scope>
    <source>
        <strain evidence="17">CCC161011</strain>
    </source>
</reference>
<gene>
    <name evidence="17" type="ORF">MVEN_01348100</name>
</gene>
<dbReference type="GO" id="GO:0032357">
    <property type="term" value="F:oxidized purine DNA binding"/>
    <property type="evidence" value="ECO:0007669"/>
    <property type="project" value="TreeGrafter"/>
</dbReference>
<dbReference type="EMBL" id="JACAZI010000010">
    <property type="protein sequence ID" value="KAF7350430.1"/>
    <property type="molecule type" value="Genomic_DNA"/>
</dbReference>
<evidence type="ECO:0000256" key="12">
    <source>
        <dbReference type="ARBA" id="ARBA00023204"/>
    </source>
</evidence>
<keyword evidence="8" id="KW-0378">Hydrolase</keyword>
<dbReference type="GO" id="GO:0035485">
    <property type="term" value="F:adenine/guanine mispair binding"/>
    <property type="evidence" value="ECO:0007669"/>
    <property type="project" value="TreeGrafter"/>
</dbReference>
<keyword evidence="13" id="KW-0326">Glycosidase</keyword>
<dbReference type="SUPFAM" id="SSF46565">
    <property type="entry name" value="Chaperone J-domain"/>
    <property type="match status" value="1"/>
</dbReference>
<dbReference type="GO" id="GO:0006285">
    <property type="term" value="P:base-excision repair, AP site formation"/>
    <property type="evidence" value="ECO:0007669"/>
    <property type="project" value="UniProtKB-ARBA"/>
</dbReference>
<comment type="cofactor">
    <cofactor evidence="2">
        <name>[4Fe-4S] cluster</name>
        <dbReference type="ChEBI" id="CHEBI:49883"/>
    </cofactor>
</comment>
<dbReference type="Proteomes" id="UP000620124">
    <property type="component" value="Unassembled WGS sequence"/>
</dbReference>
<dbReference type="SMART" id="SM00271">
    <property type="entry name" value="DnaJ"/>
    <property type="match status" value="1"/>
</dbReference>
<dbReference type="Pfam" id="PF11875">
    <property type="entry name" value="DnaJ-like_C11_C"/>
    <property type="match status" value="1"/>
</dbReference>
<dbReference type="PRINTS" id="PR00625">
    <property type="entry name" value="JDOMAIN"/>
</dbReference>
<dbReference type="Pfam" id="PF00730">
    <property type="entry name" value="HhH-GPD"/>
    <property type="match status" value="1"/>
</dbReference>
<dbReference type="PANTHER" id="PTHR42944:SF1">
    <property type="entry name" value="ADENINE DNA GLYCOSYLASE"/>
    <property type="match status" value="1"/>
</dbReference>
<dbReference type="PROSITE" id="PS01155">
    <property type="entry name" value="ENDONUCLEASE_III_2"/>
    <property type="match status" value="1"/>
</dbReference>
<dbReference type="GO" id="GO:0005634">
    <property type="term" value="C:nucleus"/>
    <property type="evidence" value="ECO:0007669"/>
    <property type="project" value="TreeGrafter"/>
</dbReference>
<organism evidence="17 18">
    <name type="scientific">Mycena venus</name>
    <dbReference type="NCBI Taxonomy" id="2733690"/>
    <lineage>
        <taxon>Eukaryota</taxon>
        <taxon>Fungi</taxon>
        <taxon>Dikarya</taxon>
        <taxon>Basidiomycota</taxon>
        <taxon>Agaricomycotina</taxon>
        <taxon>Agaricomycetes</taxon>
        <taxon>Agaricomycetidae</taxon>
        <taxon>Agaricales</taxon>
        <taxon>Marasmiineae</taxon>
        <taxon>Mycenaceae</taxon>
        <taxon>Mycena</taxon>
    </lineage>
</organism>
<evidence type="ECO:0000256" key="5">
    <source>
        <dbReference type="ARBA" id="ARBA00022023"/>
    </source>
</evidence>
<dbReference type="GO" id="GO:0006298">
    <property type="term" value="P:mismatch repair"/>
    <property type="evidence" value="ECO:0007669"/>
    <property type="project" value="TreeGrafter"/>
</dbReference>
<dbReference type="InterPro" id="IPR004036">
    <property type="entry name" value="Endonuclease-III-like_CS2"/>
</dbReference>
<dbReference type="Gene3D" id="1.10.340.30">
    <property type="entry name" value="Hypothetical protein, domain 2"/>
    <property type="match status" value="2"/>
</dbReference>
<proteinExistence type="inferred from homology"/>
<keyword evidence="11" id="KW-0143">Chaperone</keyword>
<comment type="similarity">
    <text evidence="3">Belongs to the Nth/MutY family.</text>
</comment>
<evidence type="ECO:0000256" key="2">
    <source>
        <dbReference type="ARBA" id="ARBA00001966"/>
    </source>
</evidence>
<evidence type="ECO:0000256" key="14">
    <source>
        <dbReference type="SAM" id="MobiDB-lite"/>
    </source>
</evidence>
<dbReference type="EC" id="3.2.2.31" evidence="4"/>
<evidence type="ECO:0000256" key="11">
    <source>
        <dbReference type="ARBA" id="ARBA00023186"/>
    </source>
</evidence>
<keyword evidence="10" id="KW-0411">Iron-sulfur</keyword>
<keyword evidence="18" id="KW-1185">Reference proteome</keyword>
<dbReference type="CDD" id="cd00056">
    <property type="entry name" value="ENDO3c"/>
    <property type="match status" value="1"/>
</dbReference>
<keyword evidence="6" id="KW-0479">Metal-binding</keyword>
<keyword evidence="12" id="KW-0234">DNA repair</keyword>
<evidence type="ECO:0000256" key="7">
    <source>
        <dbReference type="ARBA" id="ARBA00022763"/>
    </source>
</evidence>
<comment type="caution">
    <text evidence="17">The sequence shown here is derived from an EMBL/GenBank/DDBJ whole genome shotgun (WGS) entry which is preliminary data.</text>
</comment>
<dbReference type="InterPro" id="IPR001623">
    <property type="entry name" value="DnaJ_domain"/>
</dbReference>
<keyword evidence="15" id="KW-0472">Membrane</keyword>
<evidence type="ECO:0000256" key="13">
    <source>
        <dbReference type="ARBA" id="ARBA00023295"/>
    </source>
</evidence>
<name>A0A8H6XY39_9AGAR</name>
<dbReference type="SUPFAM" id="SSF48150">
    <property type="entry name" value="DNA-glycosylase"/>
    <property type="match status" value="1"/>
</dbReference>
<dbReference type="InterPro" id="IPR011257">
    <property type="entry name" value="DNA_glycosylase"/>
</dbReference>
<dbReference type="GO" id="GO:0051536">
    <property type="term" value="F:iron-sulfur cluster binding"/>
    <property type="evidence" value="ECO:0007669"/>
    <property type="project" value="UniProtKB-KW"/>
</dbReference>
<dbReference type="OrthoDB" id="10248838at2759"/>
<evidence type="ECO:0000313" key="18">
    <source>
        <dbReference type="Proteomes" id="UP000620124"/>
    </source>
</evidence>
<dbReference type="AlphaFoldDB" id="A0A8H6XY39"/>
<dbReference type="InterPro" id="IPR024586">
    <property type="entry name" value="DnaJ-like_C11_C"/>
</dbReference>
<dbReference type="InterPro" id="IPR044298">
    <property type="entry name" value="MIG/MutY"/>
</dbReference>
<keyword evidence="9" id="KW-0408">Iron</keyword>
<dbReference type="InterPro" id="IPR036869">
    <property type="entry name" value="J_dom_sf"/>
</dbReference>
<evidence type="ECO:0000259" key="16">
    <source>
        <dbReference type="PROSITE" id="PS50076"/>
    </source>
</evidence>
<feature type="region of interest" description="Disordered" evidence="14">
    <location>
        <begin position="490"/>
        <end position="522"/>
    </location>
</feature>
<accession>A0A8H6XY39</accession>
<evidence type="ECO:0000313" key="17">
    <source>
        <dbReference type="EMBL" id="KAF7350430.1"/>
    </source>
</evidence>
<dbReference type="InterPro" id="IPR015797">
    <property type="entry name" value="NUDIX_hydrolase-like_dom_sf"/>
</dbReference>
<dbReference type="SMART" id="SM00478">
    <property type="entry name" value="ENDO3c"/>
    <property type="match status" value="1"/>
</dbReference>
<dbReference type="Gene3D" id="1.10.287.110">
    <property type="entry name" value="DnaJ domain"/>
    <property type="match status" value="1"/>
</dbReference>
<dbReference type="Gene3D" id="1.10.1670.10">
    <property type="entry name" value="Helix-hairpin-Helix base-excision DNA repair enzymes (C-terminal)"/>
    <property type="match status" value="2"/>
</dbReference>
<dbReference type="SUPFAM" id="SSF55811">
    <property type="entry name" value="Nudix"/>
    <property type="match status" value="1"/>
</dbReference>
<dbReference type="GO" id="GO:0034039">
    <property type="term" value="F:8-oxo-7,8-dihydroguanine DNA N-glycosylase activity"/>
    <property type="evidence" value="ECO:0007669"/>
    <property type="project" value="TreeGrafter"/>
</dbReference>
<dbReference type="CDD" id="cd06257">
    <property type="entry name" value="DnaJ"/>
    <property type="match status" value="1"/>
</dbReference>
<dbReference type="GO" id="GO:0046872">
    <property type="term" value="F:metal ion binding"/>
    <property type="evidence" value="ECO:0007669"/>
    <property type="project" value="UniProtKB-KW"/>
</dbReference>
<sequence length="1103" mass="122388">MSRELNPSLKLTVVHLDLKKNKLPLKLPSVGWQMGKRKLSTSDSEVEFTDVDVSDDQLYVPWESKTRKRRGPSHQISGKRIRHDLDGANDVSGALPTRSSHAKSMHTMNPAEVPSIRTALVQWYSTVHSSRGMPWRKPYSPSLNREQRAQRAYEVWISEVMLQQTQISTVIPYYNRWLEKYPTIRDLADASIDEAVADYGGGLPDNAKDMQANIPGIGRYSAGAICSIAYGENVPVLDGNVNRLLSRFLALHAPPKAKATLDILWDAASAMVQGLGSSSTGSTSTEYPGDINQGLIELGSTVCKVRDPSCASCPLRTWCAAYSVTQTNNSAIPLTDIEDLCQICEPLTDDIAVTAYPMKADKKKAREELDIVNVIEWRSGSDRQFLLVRRPERGLLAGLDEFPTSPNVSASLSRARQLKIPQEILSNLLHRGVRLVDNDVAQKSASDTSSSLLAITKVQPAGDVVHVFSHIKKTYRVQWVLIEGSTTDPPQLASANDLGETSSTAKSKGKGRPKKAEKVAGDGIPSSAWVPLNAVAEKNMGTGSMKLYSILNVSKFATDAEIHERHRSLSLIFHPDKHHSEDSKNLATEKFLEVQKAYEVLSDPFLRAVYDSLGEPGLAVNWLEETRTKSSAELQQIFAQFERDWFQRKADTTISPRARVVCKVDASPLFISYQGLQDDAWLRRLQNRLEDVRVSGFSLRHDMQKRITERSIASLAARISRRGAGGRGNFIGTLRHQYSPRLAFEATSALFSPYDTSLRCEYQSGQDSFFIQTTLIPGELALPPVFISANRRLFRRPDSAQGRLKIDLGPHPQVGVTIVSQDPLDMLNKRPDHYMSLLPLARTVLWWSHGFVLNSYDPKLVGEWGLTLSELSLRCKIGIECGLYGLAWLFSGSWTTESGSVAATIRLSHSGVGLKIDVAYLQQRLSIPILLSDQHDSLIALWAAVIPSALCISVYHLKARSLQRRRLCAIRSALRALEPDSPARRDAEAVILFLKDKAKDYTKTEVAKGGLVILEATYGAMEAADRMIGLAWDVTIPLQTLVRGSQIYISGRHPKSSIQGFLDPAPFTLKSLQVRYLFRGRTHFAEVPEYLSLILPLADHVVN</sequence>
<keyword evidence="15" id="KW-1133">Transmembrane helix</keyword>
<feature type="transmembrane region" description="Helical" evidence="15">
    <location>
        <begin position="938"/>
        <end position="957"/>
    </location>
</feature>
<dbReference type="PANTHER" id="PTHR42944">
    <property type="entry name" value="ADENINE DNA GLYCOSYLASE"/>
    <property type="match status" value="1"/>
</dbReference>
<keyword evidence="7" id="KW-0227">DNA damage</keyword>
<comment type="catalytic activity">
    <reaction evidence="1">
        <text>Hydrolyzes free adenine bases from 7,8-dihydro-8-oxoguanine:adenine mismatched double-stranded DNA, leaving an apurinic site.</text>
        <dbReference type="EC" id="3.2.2.31"/>
    </reaction>
</comment>
<keyword evidence="15" id="KW-0812">Transmembrane</keyword>
<dbReference type="Pfam" id="PF00226">
    <property type="entry name" value="DnaJ"/>
    <property type="match status" value="1"/>
</dbReference>
<dbReference type="InterPro" id="IPR023170">
    <property type="entry name" value="HhH_base_excis_C"/>
</dbReference>
<evidence type="ECO:0000256" key="9">
    <source>
        <dbReference type="ARBA" id="ARBA00023004"/>
    </source>
</evidence>
<feature type="domain" description="J" evidence="16">
    <location>
        <begin position="546"/>
        <end position="614"/>
    </location>
</feature>
<evidence type="ECO:0000256" key="15">
    <source>
        <dbReference type="SAM" id="Phobius"/>
    </source>
</evidence>
<dbReference type="GO" id="GO:0000701">
    <property type="term" value="F:purine-specific mismatch base pair DNA N-glycosylase activity"/>
    <property type="evidence" value="ECO:0007669"/>
    <property type="project" value="UniProtKB-EC"/>
</dbReference>
<evidence type="ECO:0000256" key="4">
    <source>
        <dbReference type="ARBA" id="ARBA00012045"/>
    </source>
</evidence>
<evidence type="ECO:0000256" key="8">
    <source>
        <dbReference type="ARBA" id="ARBA00022801"/>
    </source>
</evidence>
<dbReference type="PROSITE" id="PS50076">
    <property type="entry name" value="DNAJ_2"/>
    <property type="match status" value="1"/>
</dbReference>